<dbReference type="Pfam" id="PF03802">
    <property type="entry name" value="CitX"/>
    <property type="match status" value="1"/>
</dbReference>
<comment type="caution">
    <text evidence="5">The sequence shown here is derived from an EMBL/GenBank/DDBJ whole genome shotgun (WGS) entry which is preliminary data.</text>
</comment>
<dbReference type="GO" id="GO:0051191">
    <property type="term" value="P:prosthetic group biosynthetic process"/>
    <property type="evidence" value="ECO:0007669"/>
    <property type="project" value="InterPro"/>
</dbReference>
<evidence type="ECO:0000313" key="5">
    <source>
        <dbReference type="EMBL" id="KRM24002.1"/>
    </source>
</evidence>
<dbReference type="GO" id="GO:0050519">
    <property type="term" value="F:holo-citrate lyase synthase activity"/>
    <property type="evidence" value="ECO:0007669"/>
    <property type="project" value="UniProtKB-EC"/>
</dbReference>
<name>A0AA89I1S1_9LACO</name>
<comment type="catalytic activity">
    <reaction evidence="4">
        <text>apo-[citrate lyase ACP] + 2'-(5''-triphospho-alpha-D-ribosyl)-3'-dephospho-CoA = holo-[citrate lyase ACP] + diphosphate</text>
        <dbReference type="Rhea" id="RHEA:16333"/>
        <dbReference type="Rhea" id="RHEA-COMP:10157"/>
        <dbReference type="Rhea" id="RHEA-COMP:10158"/>
        <dbReference type="ChEBI" id="CHEBI:29999"/>
        <dbReference type="ChEBI" id="CHEBI:33019"/>
        <dbReference type="ChEBI" id="CHEBI:61378"/>
        <dbReference type="ChEBI" id="CHEBI:82683"/>
        <dbReference type="EC" id="2.7.7.61"/>
    </reaction>
</comment>
<evidence type="ECO:0000313" key="6">
    <source>
        <dbReference type="Proteomes" id="UP000050823"/>
    </source>
</evidence>
<keyword evidence="2" id="KW-0808">Transferase</keyword>
<evidence type="ECO:0000256" key="4">
    <source>
        <dbReference type="ARBA" id="ARBA00048574"/>
    </source>
</evidence>
<dbReference type="EMBL" id="AYZB01000005">
    <property type="protein sequence ID" value="KRM24002.1"/>
    <property type="molecule type" value="Genomic_DNA"/>
</dbReference>
<reference evidence="5 6" key="1">
    <citation type="journal article" date="2015" name="Genome Announc.">
        <title>Expanding the biotechnology potential of lactobacilli through comparative genomics of 213 strains and associated genera.</title>
        <authorList>
            <person name="Sun Z."/>
            <person name="Harris H.M."/>
            <person name="McCann A."/>
            <person name="Guo C."/>
            <person name="Argimon S."/>
            <person name="Zhang W."/>
            <person name="Yang X."/>
            <person name="Jeffery I.B."/>
            <person name="Cooney J.C."/>
            <person name="Kagawa T.F."/>
            <person name="Liu W."/>
            <person name="Song Y."/>
            <person name="Salvetti E."/>
            <person name="Wrobel A."/>
            <person name="Rasinkangas P."/>
            <person name="Parkhill J."/>
            <person name="Rea M.C."/>
            <person name="O'Sullivan O."/>
            <person name="Ritari J."/>
            <person name="Douillard F.P."/>
            <person name="Paul Ross R."/>
            <person name="Yang R."/>
            <person name="Briner A.E."/>
            <person name="Felis G.E."/>
            <person name="de Vos W.M."/>
            <person name="Barrangou R."/>
            <person name="Klaenhammer T.R."/>
            <person name="Caufield P.W."/>
            <person name="Cui Y."/>
            <person name="Zhang H."/>
            <person name="O'Toole P.W."/>
        </authorList>
    </citation>
    <scope>NUCLEOTIDE SEQUENCE [LARGE SCALE GENOMIC DNA]</scope>
    <source>
        <strain evidence="5 6">DSM 20719</strain>
    </source>
</reference>
<dbReference type="AlphaFoldDB" id="A0AA89I1S1"/>
<evidence type="ECO:0000256" key="3">
    <source>
        <dbReference type="ARBA" id="ARBA00022695"/>
    </source>
</evidence>
<proteinExistence type="predicted"/>
<organism evidence="5 6">
    <name type="scientific">Latilactobacillus graminis DSM 20719</name>
    <dbReference type="NCBI Taxonomy" id="1423752"/>
    <lineage>
        <taxon>Bacteria</taxon>
        <taxon>Bacillati</taxon>
        <taxon>Bacillota</taxon>
        <taxon>Bacilli</taxon>
        <taxon>Lactobacillales</taxon>
        <taxon>Lactobacillaceae</taxon>
        <taxon>Latilactobacillus</taxon>
    </lineage>
</organism>
<accession>A0AA89I1S1</accession>
<gene>
    <name evidence="5" type="ORF">FC90_GL001243</name>
</gene>
<dbReference type="NCBIfam" id="TIGR03124">
    <property type="entry name" value="citrate_citX"/>
    <property type="match status" value="1"/>
</dbReference>
<sequence>MLNLFATGTPQDITAVLKNRDQRVELQNQLIVDASQNQSVVVLKLNIPGPIKNNADLTRLFWAGLAAFEQNMVVCRQIDWAKPTGPETFLIVEGLPLAIKQQAAMFEDQHTLGRLFDVDVLIWQSALQQGQPISRKALGQPTRRCLLCQQAAKVCARSRRHTVAELQAVINQQYQLFMETN</sequence>
<dbReference type="InterPro" id="IPR005551">
    <property type="entry name" value="CitX"/>
</dbReference>
<dbReference type="Proteomes" id="UP000050823">
    <property type="component" value="Unassembled WGS sequence"/>
</dbReference>
<evidence type="ECO:0000256" key="1">
    <source>
        <dbReference type="ARBA" id="ARBA00012524"/>
    </source>
</evidence>
<dbReference type="RefSeq" id="WP_057907780.1">
    <property type="nucleotide sequence ID" value="NZ_AYZB01000005.1"/>
</dbReference>
<dbReference type="EC" id="2.7.7.61" evidence="1"/>
<evidence type="ECO:0000256" key="2">
    <source>
        <dbReference type="ARBA" id="ARBA00022679"/>
    </source>
</evidence>
<keyword evidence="3" id="KW-0548">Nucleotidyltransferase</keyword>
<protein>
    <recommendedName>
        <fullName evidence="1">citrate lyase holo-[acyl-carrier protein] synthase</fullName>
        <ecNumber evidence="1">2.7.7.61</ecNumber>
    </recommendedName>
</protein>